<keyword evidence="13" id="KW-1185">Reference proteome</keyword>
<dbReference type="HOGENOM" id="CLU_083252_3_4_9"/>
<feature type="transmembrane region" description="Helical" evidence="9">
    <location>
        <begin position="116"/>
        <end position="136"/>
    </location>
</feature>
<comment type="subcellular location">
    <subcellularLocation>
        <location evidence="9">Cell membrane</location>
        <topology evidence="9">Multi-pass membrane protein</topology>
    </subcellularLocation>
</comment>
<keyword evidence="4 9" id="KW-0812">Transmembrane</keyword>
<comment type="similarity">
    <text evidence="1 9 11">Belongs to the peptidase A8 family.</text>
</comment>
<evidence type="ECO:0000256" key="2">
    <source>
        <dbReference type="ARBA" id="ARBA00022475"/>
    </source>
</evidence>
<accession>C8W0C0</accession>
<dbReference type="EC" id="3.4.23.36" evidence="9"/>
<feature type="active site" evidence="9">
    <location>
        <position position="110"/>
    </location>
</feature>
<dbReference type="NCBIfam" id="TIGR00077">
    <property type="entry name" value="lspA"/>
    <property type="match status" value="1"/>
</dbReference>
<dbReference type="RefSeq" id="WP_015757876.1">
    <property type="nucleotide sequence ID" value="NC_013216.1"/>
</dbReference>
<dbReference type="PROSITE" id="PS00855">
    <property type="entry name" value="SPASE_II"/>
    <property type="match status" value="1"/>
</dbReference>
<dbReference type="eggNOG" id="COG0597">
    <property type="taxonomic scope" value="Bacteria"/>
</dbReference>
<dbReference type="STRING" id="485916.Dtox_2364"/>
<protein>
    <recommendedName>
        <fullName evidence="9">Lipoprotein signal peptidase</fullName>
        <ecNumber evidence="9">3.4.23.36</ecNumber>
    </recommendedName>
    <alternativeName>
        <fullName evidence="9">Prolipoprotein signal peptidase</fullName>
    </alternativeName>
    <alternativeName>
        <fullName evidence="9">Signal peptidase II</fullName>
        <shortName evidence="9">SPase II</shortName>
    </alternativeName>
</protein>
<feature type="active site" evidence="9">
    <location>
        <position position="124"/>
    </location>
</feature>
<keyword evidence="8 9" id="KW-0472">Membrane</keyword>
<dbReference type="PANTHER" id="PTHR33695">
    <property type="entry name" value="LIPOPROTEIN SIGNAL PEPTIDASE"/>
    <property type="match status" value="1"/>
</dbReference>
<evidence type="ECO:0000256" key="7">
    <source>
        <dbReference type="ARBA" id="ARBA00022989"/>
    </source>
</evidence>
<comment type="catalytic activity">
    <reaction evidence="9 10">
        <text>Release of signal peptides from bacterial membrane prolipoproteins. Hydrolyzes -Xaa-Yaa-Zaa-|-(S,diacylglyceryl)Cys-, in which Xaa is hydrophobic (preferably Leu), and Yaa (Ala or Ser) and Zaa (Gly or Ala) have small, neutral side chains.</text>
        <dbReference type="EC" id="3.4.23.36"/>
    </reaction>
</comment>
<organism evidence="12 13">
    <name type="scientific">Desulfofarcimen acetoxidans (strain ATCC 49208 / DSM 771 / KCTC 5769 / VKM B-1644 / 5575)</name>
    <name type="common">Desulfotomaculum acetoxidans</name>
    <dbReference type="NCBI Taxonomy" id="485916"/>
    <lineage>
        <taxon>Bacteria</taxon>
        <taxon>Bacillati</taxon>
        <taxon>Bacillota</taxon>
        <taxon>Clostridia</taxon>
        <taxon>Eubacteriales</taxon>
        <taxon>Peptococcaceae</taxon>
        <taxon>Desulfofarcimen</taxon>
    </lineage>
</organism>
<reference evidence="12 13" key="1">
    <citation type="journal article" date="2009" name="Stand. Genomic Sci.">
        <title>Complete genome sequence of Desulfotomaculum acetoxidans type strain (5575).</title>
        <authorList>
            <person name="Spring S."/>
            <person name="Lapidus A."/>
            <person name="Schroder M."/>
            <person name="Gleim D."/>
            <person name="Sims D."/>
            <person name="Meincke L."/>
            <person name="Glavina Del Rio T."/>
            <person name="Tice H."/>
            <person name="Copeland A."/>
            <person name="Cheng J.F."/>
            <person name="Lucas S."/>
            <person name="Chen F."/>
            <person name="Nolan M."/>
            <person name="Bruce D."/>
            <person name="Goodwin L."/>
            <person name="Pitluck S."/>
            <person name="Ivanova N."/>
            <person name="Mavromatis K."/>
            <person name="Mikhailova N."/>
            <person name="Pati A."/>
            <person name="Chen A."/>
            <person name="Palaniappan K."/>
            <person name="Land M."/>
            <person name="Hauser L."/>
            <person name="Chang Y.J."/>
            <person name="Jeffries C.D."/>
            <person name="Chain P."/>
            <person name="Saunders E."/>
            <person name="Brettin T."/>
            <person name="Detter J.C."/>
            <person name="Goker M."/>
            <person name="Bristow J."/>
            <person name="Eisen J.A."/>
            <person name="Markowitz V."/>
            <person name="Hugenholtz P."/>
            <person name="Kyrpides N.C."/>
            <person name="Klenk H.P."/>
            <person name="Han C."/>
        </authorList>
    </citation>
    <scope>NUCLEOTIDE SEQUENCE [LARGE SCALE GENOMIC DNA]</scope>
    <source>
        <strain evidence="13">ATCC 49208 / DSM 771 / VKM B-1644</strain>
    </source>
</reference>
<name>C8W0C0_DESAS</name>
<dbReference type="HAMAP" id="MF_00161">
    <property type="entry name" value="LspA"/>
    <property type="match status" value="1"/>
</dbReference>
<dbReference type="Pfam" id="PF01252">
    <property type="entry name" value="Peptidase_A8"/>
    <property type="match status" value="1"/>
</dbReference>
<dbReference type="UniPathway" id="UPA00665"/>
<dbReference type="PANTHER" id="PTHR33695:SF1">
    <property type="entry name" value="LIPOPROTEIN SIGNAL PEPTIDASE"/>
    <property type="match status" value="1"/>
</dbReference>
<evidence type="ECO:0000256" key="10">
    <source>
        <dbReference type="RuleBase" id="RU000594"/>
    </source>
</evidence>
<dbReference type="Proteomes" id="UP000002217">
    <property type="component" value="Chromosome"/>
</dbReference>
<keyword evidence="12" id="KW-0449">Lipoprotein</keyword>
<dbReference type="OrthoDB" id="9810259at2"/>
<keyword evidence="5 9" id="KW-0064">Aspartyl protease</keyword>
<keyword evidence="3 9" id="KW-0645">Protease</keyword>
<keyword evidence="6 9" id="KW-0378">Hydrolase</keyword>
<evidence type="ECO:0000313" key="12">
    <source>
        <dbReference type="EMBL" id="ACV63175.1"/>
    </source>
</evidence>
<gene>
    <name evidence="9" type="primary">lspA</name>
    <name evidence="12" type="ordered locus">Dtox_2364</name>
</gene>
<dbReference type="GO" id="GO:0004190">
    <property type="term" value="F:aspartic-type endopeptidase activity"/>
    <property type="evidence" value="ECO:0007669"/>
    <property type="project" value="UniProtKB-UniRule"/>
</dbReference>
<evidence type="ECO:0000256" key="11">
    <source>
        <dbReference type="RuleBase" id="RU004181"/>
    </source>
</evidence>
<sequence>MYFWLTLITVFLTDQFSKYLLQLNLLKNESIPVLPPVFYITYIENPGAAFGIMAHKTGFFIAISLLVVAGTLFFYRQIIKTTLLQLQVGLIVGGSLGNLLDRLRIGQVVDFLDFRIWPVFNIADTAIVIGVGLLIWDTLFHSKKHPRDGDKVVKDENN</sequence>
<dbReference type="GO" id="GO:0006508">
    <property type="term" value="P:proteolysis"/>
    <property type="evidence" value="ECO:0007669"/>
    <property type="project" value="UniProtKB-KW"/>
</dbReference>
<evidence type="ECO:0000256" key="3">
    <source>
        <dbReference type="ARBA" id="ARBA00022670"/>
    </source>
</evidence>
<keyword evidence="7 9" id="KW-1133">Transmembrane helix</keyword>
<proteinExistence type="inferred from homology"/>
<dbReference type="InterPro" id="IPR001872">
    <property type="entry name" value="Peptidase_A8"/>
</dbReference>
<comment type="caution">
    <text evidence="9">Lacks conserved residue(s) required for the propagation of feature annotation.</text>
</comment>
<keyword evidence="2 9" id="KW-1003">Cell membrane</keyword>
<evidence type="ECO:0000256" key="8">
    <source>
        <dbReference type="ARBA" id="ARBA00023136"/>
    </source>
</evidence>
<evidence type="ECO:0000256" key="9">
    <source>
        <dbReference type="HAMAP-Rule" id="MF_00161"/>
    </source>
</evidence>
<dbReference type="PRINTS" id="PR00781">
    <property type="entry name" value="LIPOSIGPTASE"/>
</dbReference>
<feature type="transmembrane region" description="Helical" evidence="9">
    <location>
        <begin position="57"/>
        <end position="75"/>
    </location>
</feature>
<evidence type="ECO:0000256" key="1">
    <source>
        <dbReference type="ARBA" id="ARBA00006139"/>
    </source>
</evidence>
<dbReference type="EMBL" id="CP001720">
    <property type="protein sequence ID" value="ACV63175.1"/>
    <property type="molecule type" value="Genomic_DNA"/>
</dbReference>
<dbReference type="KEGG" id="dae:Dtox_2364"/>
<evidence type="ECO:0000256" key="6">
    <source>
        <dbReference type="ARBA" id="ARBA00022801"/>
    </source>
</evidence>
<evidence type="ECO:0000256" key="4">
    <source>
        <dbReference type="ARBA" id="ARBA00022692"/>
    </source>
</evidence>
<comment type="function">
    <text evidence="9 10">This protein specifically catalyzes the removal of signal peptides from prolipoproteins.</text>
</comment>
<comment type="pathway">
    <text evidence="9">Protein modification; lipoprotein biosynthesis (signal peptide cleavage).</text>
</comment>
<evidence type="ECO:0000256" key="5">
    <source>
        <dbReference type="ARBA" id="ARBA00022750"/>
    </source>
</evidence>
<dbReference type="AlphaFoldDB" id="C8W0C0"/>
<dbReference type="GO" id="GO:0005886">
    <property type="term" value="C:plasma membrane"/>
    <property type="evidence" value="ECO:0007669"/>
    <property type="project" value="UniProtKB-SubCell"/>
</dbReference>
<evidence type="ECO:0000313" key="13">
    <source>
        <dbReference type="Proteomes" id="UP000002217"/>
    </source>
</evidence>